<sequence>MRTHQLPFVLTGLTLVLTTLTACDAREGDQAAADWIEKERIREHIRILASDEFQGRAPATAGGERTVEYLSREFQGMELAPGNEGTYTQTVPLLETTLDPTTDLILHHGGERWELSYGEEVMLWSGRQEETVRLEGSELVFVGFGTVAPEYDWDDYADVDVRGKTVVMLVNDPGVFTEDPDLFNGRAMTYYGRWTYKFEEAARQGAAGAILIHEDDAAGYGWDVVAGSWSGPQMSLAGEDGDQALDMEAWISRDVADRLLETVDSSLEDMTEQALAADFRPQTLPLSAEATMENRFRESESDNVIAYLPGRERPDETILFMAHWDHLGTDPDDDSIIFNGAVDNASGTAAVLEIARAFSKLEQAPRRSVAFLLVTAEEQGLLGSAHYAREPIFEPHLTVAGINLDSMNDFGPTRDITIVGYGSSELEEWLAELAEQENRELRPEPHPERGYFFRSDHFSLAKVGVPVLYPNPGIDHVEHGESYGQAQLDDYQQNRYHRPADEFDPEADYRGLLADARLMFQLALALAESDTFPNWYEDSEFRQIRDEDRQAGH</sequence>
<dbReference type="AlphaFoldDB" id="A0AAP6MMY4"/>
<name>A0AAP6MMY4_9GAMM</name>
<evidence type="ECO:0000259" key="7">
    <source>
        <dbReference type="Pfam" id="PF04389"/>
    </source>
</evidence>
<dbReference type="InterPro" id="IPR046450">
    <property type="entry name" value="PA_dom_sf"/>
</dbReference>
<dbReference type="GO" id="GO:0006508">
    <property type="term" value="P:proteolysis"/>
    <property type="evidence" value="ECO:0007669"/>
    <property type="project" value="UniProtKB-KW"/>
</dbReference>
<accession>A0AAP6MMY4</accession>
<dbReference type="Proteomes" id="UP001302316">
    <property type="component" value="Unassembled WGS sequence"/>
</dbReference>
<keyword evidence="3" id="KW-0479">Metal-binding</keyword>
<dbReference type="PROSITE" id="PS51257">
    <property type="entry name" value="PROKAR_LIPOPROTEIN"/>
    <property type="match status" value="1"/>
</dbReference>
<dbReference type="SUPFAM" id="SSF52025">
    <property type="entry name" value="PA domain"/>
    <property type="match status" value="1"/>
</dbReference>
<dbReference type="GO" id="GO:0004177">
    <property type="term" value="F:aminopeptidase activity"/>
    <property type="evidence" value="ECO:0007669"/>
    <property type="project" value="UniProtKB-KW"/>
</dbReference>
<keyword evidence="4" id="KW-0732">Signal</keyword>
<protein>
    <submittedName>
        <fullName evidence="8">M28 family metallopeptidase</fullName>
    </submittedName>
</protein>
<dbReference type="RefSeq" id="WP_346051696.1">
    <property type="nucleotide sequence ID" value="NZ_JAYGII010000016.1"/>
</dbReference>
<dbReference type="GO" id="GO:0008235">
    <property type="term" value="F:metalloexopeptidase activity"/>
    <property type="evidence" value="ECO:0007669"/>
    <property type="project" value="InterPro"/>
</dbReference>
<evidence type="ECO:0000256" key="1">
    <source>
        <dbReference type="ARBA" id="ARBA00022438"/>
    </source>
</evidence>
<evidence type="ECO:0000313" key="8">
    <source>
        <dbReference type="EMBL" id="MEA5445856.1"/>
    </source>
</evidence>
<keyword evidence="9" id="KW-1185">Reference proteome</keyword>
<dbReference type="SUPFAM" id="SSF53187">
    <property type="entry name" value="Zn-dependent exopeptidases"/>
    <property type="match status" value="1"/>
</dbReference>
<evidence type="ECO:0000256" key="2">
    <source>
        <dbReference type="ARBA" id="ARBA00022670"/>
    </source>
</evidence>
<proteinExistence type="predicted"/>
<dbReference type="GO" id="GO:0046872">
    <property type="term" value="F:metal ion binding"/>
    <property type="evidence" value="ECO:0007669"/>
    <property type="project" value="UniProtKB-KW"/>
</dbReference>
<evidence type="ECO:0000313" key="9">
    <source>
        <dbReference type="Proteomes" id="UP001302316"/>
    </source>
</evidence>
<dbReference type="InterPro" id="IPR007484">
    <property type="entry name" value="Peptidase_M28"/>
</dbReference>
<organism evidence="8 9">
    <name type="scientific">Natronospira elongata</name>
    <dbReference type="NCBI Taxonomy" id="3110268"/>
    <lineage>
        <taxon>Bacteria</taxon>
        <taxon>Pseudomonadati</taxon>
        <taxon>Pseudomonadota</taxon>
        <taxon>Gammaproteobacteria</taxon>
        <taxon>Natronospirales</taxon>
        <taxon>Natronospiraceae</taxon>
        <taxon>Natronospira</taxon>
    </lineage>
</organism>
<keyword evidence="2" id="KW-0645">Protease</keyword>
<keyword evidence="5" id="KW-0378">Hydrolase</keyword>
<dbReference type="Pfam" id="PF04389">
    <property type="entry name" value="Peptidase_M28"/>
    <property type="match status" value="1"/>
</dbReference>
<reference evidence="8 9" key="1">
    <citation type="submission" date="2023-12" db="EMBL/GenBank/DDBJ databases">
        <title>Whole-genome sequencing of halo(alkali)philic microorganisms from hypersaline lakes.</title>
        <authorList>
            <person name="Sorokin D.Y."/>
            <person name="Merkel A.Y."/>
            <person name="Messina E."/>
            <person name="Yakimov M."/>
        </authorList>
    </citation>
    <scope>NUCLEOTIDE SEQUENCE [LARGE SCALE GENOMIC DNA]</scope>
    <source>
        <strain evidence="8 9">AB-CW1</strain>
    </source>
</reference>
<evidence type="ECO:0000256" key="5">
    <source>
        <dbReference type="ARBA" id="ARBA00022801"/>
    </source>
</evidence>
<evidence type="ECO:0000256" key="3">
    <source>
        <dbReference type="ARBA" id="ARBA00022723"/>
    </source>
</evidence>
<dbReference type="Gene3D" id="3.40.630.10">
    <property type="entry name" value="Zn peptidases"/>
    <property type="match status" value="2"/>
</dbReference>
<keyword evidence="6" id="KW-0862">Zinc</keyword>
<dbReference type="CDD" id="cd04821">
    <property type="entry name" value="PA_M28_1_2"/>
    <property type="match status" value="1"/>
</dbReference>
<dbReference type="PANTHER" id="PTHR12147:SF56">
    <property type="entry name" value="AMINOPEPTIDASE YDR415C-RELATED"/>
    <property type="match status" value="1"/>
</dbReference>
<evidence type="ECO:0000256" key="4">
    <source>
        <dbReference type="ARBA" id="ARBA00022729"/>
    </source>
</evidence>
<keyword evidence="1" id="KW-0031">Aminopeptidase</keyword>
<dbReference type="PANTHER" id="PTHR12147">
    <property type="entry name" value="METALLOPEPTIDASE M28 FAMILY MEMBER"/>
    <property type="match status" value="1"/>
</dbReference>
<gene>
    <name evidence="8" type="ORF">VCB98_08500</name>
</gene>
<comment type="caution">
    <text evidence="8">The sequence shown here is derived from an EMBL/GenBank/DDBJ whole genome shotgun (WGS) entry which is preliminary data.</text>
</comment>
<dbReference type="InterPro" id="IPR045175">
    <property type="entry name" value="M28_fam"/>
</dbReference>
<dbReference type="EMBL" id="JAYGII010000016">
    <property type="protein sequence ID" value="MEA5445856.1"/>
    <property type="molecule type" value="Genomic_DNA"/>
</dbReference>
<feature type="domain" description="Peptidase M28" evidence="7">
    <location>
        <begin position="303"/>
        <end position="509"/>
    </location>
</feature>
<evidence type="ECO:0000256" key="6">
    <source>
        <dbReference type="ARBA" id="ARBA00022833"/>
    </source>
</evidence>